<feature type="domain" description="Nudix hydrolase" evidence="18">
    <location>
        <begin position="3"/>
        <end position="132"/>
    </location>
</feature>
<evidence type="ECO:0000256" key="5">
    <source>
        <dbReference type="ARBA" id="ARBA00022723"/>
    </source>
</evidence>
<dbReference type="InterPro" id="IPR000086">
    <property type="entry name" value="NUDIX_hydrolase_dom"/>
</dbReference>
<dbReference type="InterPro" id="IPR013785">
    <property type="entry name" value="Aldolase_TIM"/>
</dbReference>
<reference evidence="19 20" key="1">
    <citation type="submission" date="2018-04" db="EMBL/GenBank/DDBJ databases">
        <title>Denitrifier Microvirgula.</title>
        <authorList>
            <person name="Anderson E."/>
            <person name="Jang J."/>
            <person name="Ishii S."/>
        </authorList>
    </citation>
    <scope>NUCLEOTIDE SEQUENCE [LARGE SCALE GENOMIC DNA]</scope>
    <source>
        <strain evidence="19 20">BE2.4</strain>
    </source>
</reference>
<dbReference type="AlphaFoldDB" id="A0A2S0P731"/>
<evidence type="ECO:0000256" key="17">
    <source>
        <dbReference type="RuleBase" id="RU003476"/>
    </source>
</evidence>
<evidence type="ECO:0000259" key="18">
    <source>
        <dbReference type="PROSITE" id="PS51462"/>
    </source>
</evidence>
<evidence type="ECO:0000256" key="3">
    <source>
        <dbReference type="ARBA" id="ARBA00022457"/>
    </source>
</evidence>
<evidence type="ECO:0000313" key="20">
    <source>
        <dbReference type="Proteomes" id="UP000244173"/>
    </source>
</evidence>
<dbReference type="InterPro" id="IPR047127">
    <property type="entry name" value="MutT-like"/>
</dbReference>
<dbReference type="InterPro" id="IPR022998">
    <property type="entry name" value="ThiamineP_synth_TenI"/>
</dbReference>
<dbReference type="GO" id="GO:0006260">
    <property type="term" value="P:DNA replication"/>
    <property type="evidence" value="ECO:0007669"/>
    <property type="project" value="UniProtKB-KW"/>
</dbReference>
<keyword evidence="9" id="KW-0234">DNA repair</keyword>
<dbReference type="Gene3D" id="3.90.79.10">
    <property type="entry name" value="Nucleoside Triphosphate Pyrophosphohydrolase"/>
    <property type="match status" value="1"/>
</dbReference>
<comment type="catalytic activity">
    <reaction evidence="11">
        <text>8-oxo-GTP + H2O = 8-oxo-GMP + diphosphate + H(+)</text>
        <dbReference type="Rhea" id="RHEA:67616"/>
        <dbReference type="ChEBI" id="CHEBI:15377"/>
        <dbReference type="ChEBI" id="CHEBI:15378"/>
        <dbReference type="ChEBI" id="CHEBI:33019"/>
        <dbReference type="ChEBI" id="CHEBI:143553"/>
        <dbReference type="ChEBI" id="CHEBI:145694"/>
    </reaction>
</comment>
<dbReference type="GO" id="GO:0006281">
    <property type="term" value="P:DNA repair"/>
    <property type="evidence" value="ECO:0007669"/>
    <property type="project" value="UniProtKB-KW"/>
</dbReference>
<dbReference type="PANTHER" id="PTHR47707">
    <property type="entry name" value="8-OXO-DGTP DIPHOSPHATASE"/>
    <property type="match status" value="1"/>
</dbReference>
<dbReference type="InterPro" id="IPR020084">
    <property type="entry name" value="NUDIX_hydrolase_CS"/>
</dbReference>
<keyword evidence="5" id="KW-0479">Metal-binding</keyword>
<dbReference type="CDD" id="cd00564">
    <property type="entry name" value="TMP_TenI"/>
    <property type="match status" value="1"/>
</dbReference>
<evidence type="ECO:0000256" key="15">
    <source>
        <dbReference type="ARBA" id="ARBA00041979"/>
    </source>
</evidence>
<gene>
    <name evidence="19" type="ORF">DAI18_03460</name>
</gene>
<evidence type="ECO:0000256" key="9">
    <source>
        <dbReference type="ARBA" id="ARBA00023204"/>
    </source>
</evidence>
<evidence type="ECO:0000256" key="14">
    <source>
        <dbReference type="ARBA" id="ARBA00041592"/>
    </source>
</evidence>
<keyword evidence="3" id="KW-0515">Mutator protein</keyword>
<name>A0A2S0P731_9NEIS</name>
<comment type="similarity">
    <text evidence="2 17">Belongs to the Nudix hydrolase family.</text>
</comment>
<dbReference type="GO" id="GO:0046872">
    <property type="term" value="F:metal ion binding"/>
    <property type="evidence" value="ECO:0007669"/>
    <property type="project" value="UniProtKB-KW"/>
</dbReference>
<dbReference type="GO" id="GO:0044715">
    <property type="term" value="F:8-oxo-dGDP phosphatase activity"/>
    <property type="evidence" value="ECO:0007669"/>
    <property type="project" value="TreeGrafter"/>
</dbReference>
<comment type="cofactor">
    <cofactor evidence="1">
        <name>Mg(2+)</name>
        <dbReference type="ChEBI" id="CHEBI:18420"/>
    </cofactor>
</comment>
<protein>
    <recommendedName>
        <fullName evidence="13">8-oxo-dGTP diphosphatase</fullName>
        <ecNumber evidence="12">3.6.1.55</ecNumber>
    </recommendedName>
    <alternativeName>
        <fullName evidence="16">7,8-dihydro-8-oxoguanine-triphosphatase</fullName>
    </alternativeName>
    <alternativeName>
        <fullName evidence="15">Mutator protein MutT</fullName>
    </alternativeName>
    <alternativeName>
        <fullName evidence="14">dGTP pyrophosphohydrolase</fullName>
    </alternativeName>
</protein>
<evidence type="ECO:0000256" key="2">
    <source>
        <dbReference type="ARBA" id="ARBA00005582"/>
    </source>
</evidence>
<evidence type="ECO:0000256" key="12">
    <source>
        <dbReference type="ARBA" id="ARBA00038905"/>
    </source>
</evidence>
<dbReference type="OrthoDB" id="9810648at2"/>
<dbReference type="NCBIfam" id="NF006530">
    <property type="entry name" value="PRK08999.1"/>
    <property type="match status" value="1"/>
</dbReference>
<accession>A0A2S0P731</accession>
<keyword evidence="4" id="KW-0235">DNA replication</keyword>
<dbReference type="Proteomes" id="UP000244173">
    <property type="component" value="Chromosome"/>
</dbReference>
<dbReference type="PANTHER" id="PTHR47707:SF1">
    <property type="entry name" value="NUDIX HYDROLASE FAMILY PROTEIN"/>
    <property type="match status" value="1"/>
</dbReference>
<dbReference type="PROSITE" id="PS51462">
    <property type="entry name" value="NUDIX"/>
    <property type="match status" value="1"/>
</dbReference>
<dbReference type="KEGG" id="maer:DAI18_03460"/>
<evidence type="ECO:0000256" key="7">
    <source>
        <dbReference type="ARBA" id="ARBA00022801"/>
    </source>
</evidence>
<dbReference type="Pfam" id="PF02581">
    <property type="entry name" value="TMP-TENI"/>
    <property type="match status" value="1"/>
</dbReference>
<evidence type="ECO:0000256" key="16">
    <source>
        <dbReference type="ARBA" id="ARBA00042798"/>
    </source>
</evidence>
<dbReference type="InterPro" id="IPR015797">
    <property type="entry name" value="NUDIX_hydrolase-like_dom_sf"/>
</dbReference>
<dbReference type="GO" id="GO:0009228">
    <property type="term" value="P:thiamine biosynthetic process"/>
    <property type="evidence" value="ECO:0007669"/>
    <property type="project" value="UniProtKB-KW"/>
</dbReference>
<dbReference type="GO" id="GO:0044716">
    <property type="term" value="F:8-oxo-GDP phosphatase activity"/>
    <property type="evidence" value="ECO:0007669"/>
    <property type="project" value="TreeGrafter"/>
</dbReference>
<dbReference type="SUPFAM" id="SSF51391">
    <property type="entry name" value="Thiamin phosphate synthase"/>
    <property type="match status" value="1"/>
</dbReference>
<dbReference type="EC" id="3.6.1.55" evidence="12"/>
<dbReference type="Pfam" id="PF00293">
    <property type="entry name" value="NUDIX"/>
    <property type="match status" value="1"/>
</dbReference>
<evidence type="ECO:0000256" key="8">
    <source>
        <dbReference type="ARBA" id="ARBA00022842"/>
    </source>
</evidence>
<dbReference type="InterPro" id="IPR036206">
    <property type="entry name" value="ThiamineP_synth_sf"/>
</dbReference>
<keyword evidence="7 17" id="KW-0378">Hydrolase</keyword>
<dbReference type="InterPro" id="IPR020476">
    <property type="entry name" value="Nudix_hydrolase"/>
</dbReference>
<evidence type="ECO:0000256" key="13">
    <source>
        <dbReference type="ARBA" id="ARBA00040794"/>
    </source>
</evidence>
<proteinExistence type="inferred from homology"/>
<keyword evidence="6" id="KW-0227">DNA damage</keyword>
<evidence type="ECO:0000256" key="6">
    <source>
        <dbReference type="ARBA" id="ARBA00022763"/>
    </source>
</evidence>
<comment type="catalytic activity">
    <reaction evidence="10">
        <text>8-oxo-dGTP + H2O = 8-oxo-dGMP + diphosphate + H(+)</text>
        <dbReference type="Rhea" id="RHEA:31575"/>
        <dbReference type="ChEBI" id="CHEBI:15377"/>
        <dbReference type="ChEBI" id="CHEBI:15378"/>
        <dbReference type="ChEBI" id="CHEBI:33019"/>
        <dbReference type="ChEBI" id="CHEBI:63224"/>
        <dbReference type="ChEBI" id="CHEBI:77896"/>
        <dbReference type="EC" id="3.6.1.55"/>
    </reaction>
</comment>
<dbReference type="GO" id="GO:0008413">
    <property type="term" value="F:8-oxo-7,8-dihydroguanosine triphosphate pyrophosphatase activity"/>
    <property type="evidence" value="ECO:0007669"/>
    <property type="project" value="TreeGrafter"/>
</dbReference>
<dbReference type="Gene3D" id="3.20.20.70">
    <property type="entry name" value="Aldolase class I"/>
    <property type="match status" value="1"/>
</dbReference>
<dbReference type="PROSITE" id="PS00893">
    <property type="entry name" value="NUDIX_BOX"/>
    <property type="match status" value="1"/>
</dbReference>
<dbReference type="PRINTS" id="PR00502">
    <property type="entry name" value="NUDIXFAMILY"/>
</dbReference>
<keyword evidence="8" id="KW-0460">Magnesium</keyword>
<dbReference type="GO" id="GO:0035539">
    <property type="term" value="F:8-oxo-7,8-dihydrodeoxyguanosine triphosphate pyrophosphatase activity"/>
    <property type="evidence" value="ECO:0007669"/>
    <property type="project" value="UniProtKB-EC"/>
</dbReference>
<dbReference type="SUPFAM" id="SSF55811">
    <property type="entry name" value="Nudix"/>
    <property type="match status" value="1"/>
</dbReference>
<dbReference type="EMBL" id="CP028519">
    <property type="protein sequence ID" value="AVY93199.1"/>
    <property type="molecule type" value="Genomic_DNA"/>
</dbReference>
<evidence type="ECO:0000256" key="4">
    <source>
        <dbReference type="ARBA" id="ARBA00022705"/>
    </source>
</evidence>
<keyword evidence="20" id="KW-1185">Reference proteome</keyword>
<organism evidence="19 20">
    <name type="scientific">Microvirgula aerodenitrificans</name>
    <dbReference type="NCBI Taxonomy" id="57480"/>
    <lineage>
        <taxon>Bacteria</taxon>
        <taxon>Pseudomonadati</taxon>
        <taxon>Pseudomonadota</taxon>
        <taxon>Betaproteobacteria</taxon>
        <taxon>Neisseriales</taxon>
        <taxon>Aquaspirillaceae</taxon>
        <taxon>Microvirgula</taxon>
    </lineage>
</organism>
<dbReference type="CDD" id="cd03425">
    <property type="entry name" value="NUDIX_MutT_NudA_like"/>
    <property type="match status" value="1"/>
</dbReference>
<sequence>MRKWTQVVAGVLVRPDGGFFLSSRPEGKPYAGYWEFPGGKIEAGETPYAALCRELDEELGLTVTHATPWLTQHFHYEHADVRLDFHRVTGWSGEPQAREGQTWAWQRAADALSVSPVLPANTPIFRALSLPATLAITCAQELGRDTVIARVAADPAAFGLIVVREPGWSTAQQHALAAELAALTRPHGGRVLLAGASDAGPFDGLHLNSRQLHALDARPAGDWVGASVHGQADIEQAVGLGLDYVMLGHVLPTPSHPDLPPLGWDRFTELAGGRWPLPVYALGGLSVTDLDRAREAGAHGVACMRSAWR</sequence>
<evidence type="ECO:0000256" key="11">
    <source>
        <dbReference type="ARBA" id="ARBA00036904"/>
    </source>
</evidence>
<dbReference type="RefSeq" id="WP_107888749.1">
    <property type="nucleotide sequence ID" value="NZ_CALFSO010000042.1"/>
</dbReference>
<evidence type="ECO:0000256" key="1">
    <source>
        <dbReference type="ARBA" id="ARBA00001946"/>
    </source>
</evidence>
<evidence type="ECO:0000313" key="19">
    <source>
        <dbReference type="EMBL" id="AVY93199.1"/>
    </source>
</evidence>
<evidence type="ECO:0000256" key="10">
    <source>
        <dbReference type="ARBA" id="ARBA00035861"/>
    </source>
</evidence>
<dbReference type="STRING" id="1122240.GCA_000620105_00433"/>